<accession>A0A410PTA9</accession>
<feature type="transmembrane region" description="Helical" evidence="6">
    <location>
        <begin position="286"/>
        <end position="304"/>
    </location>
</feature>
<dbReference type="InterPro" id="IPR003474">
    <property type="entry name" value="Glcn_transporter"/>
</dbReference>
<dbReference type="GO" id="GO:0015137">
    <property type="term" value="F:citrate transmembrane transporter activity"/>
    <property type="evidence" value="ECO:0007669"/>
    <property type="project" value="InterPro"/>
</dbReference>
<evidence type="ECO:0000256" key="3">
    <source>
        <dbReference type="ARBA" id="ARBA00022692"/>
    </source>
</evidence>
<evidence type="ECO:0000256" key="2">
    <source>
        <dbReference type="ARBA" id="ARBA00022448"/>
    </source>
</evidence>
<feature type="transmembrane region" description="Helical" evidence="6">
    <location>
        <begin position="316"/>
        <end position="337"/>
    </location>
</feature>
<feature type="transmembrane region" description="Helical" evidence="6">
    <location>
        <begin position="62"/>
        <end position="80"/>
    </location>
</feature>
<dbReference type="PANTHER" id="PTHR30354:SF26">
    <property type="entry name" value="TRANSPORTER, PUTATIVE-RELATED"/>
    <property type="match status" value="1"/>
</dbReference>
<reference evidence="8 9" key="1">
    <citation type="submission" date="2019-01" db="EMBL/GenBank/DDBJ databases">
        <title>Draft genomes of a novel of Aminipila strains.</title>
        <authorList>
            <person name="Ma S."/>
        </authorList>
    </citation>
    <scope>NUCLEOTIDE SEQUENCE [LARGE SCALE GENOMIC DNA]</scope>
    <source>
        <strain evidence="9">JN-39</strain>
    </source>
</reference>
<keyword evidence="4 6" id="KW-1133">Transmembrane helix</keyword>
<dbReference type="GO" id="GO:0005886">
    <property type="term" value="C:plasma membrane"/>
    <property type="evidence" value="ECO:0007669"/>
    <property type="project" value="TreeGrafter"/>
</dbReference>
<comment type="subcellular location">
    <subcellularLocation>
        <location evidence="1">Membrane</location>
        <topology evidence="1">Multi-pass membrane protein</topology>
    </subcellularLocation>
</comment>
<feature type="transmembrane region" description="Helical" evidence="6">
    <location>
        <begin position="237"/>
        <end position="266"/>
    </location>
</feature>
<dbReference type="InterPro" id="IPR014738">
    <property type="entry name" value="Citrate_transporter"/>
</dbReference>
<dbReference type="OrthoDB" id="5329450at2"/>
<dbReference type="EMBL" id="CP035281">
    <property type="protein sequence ID" value="QAT42144.1"/>
    <property type="molecule type" value="Genomic_DNA"/>
</dbReference>
<proteinExistence type="predicted"/>
<dbReference type="Pfam" id="PF03600">
    <property type="entry name" value="CitMHS"/>
    <property type="match status" value="1"/>
</dbReference>
<dbReference type="GO" id="GO:0015128">
    <property type="term" value="F:gluconate transmembrane transporter activity"/>
    <property type="evidence" value="ECO:0007669"/>
    <property type="project" value="InterPro"/>
</dbReference>
<dbReference type="AlphaFoldDB" id="A0A410PTA9"/>
<evidence type="ECO:0000313" key="8">
    <source>
        <dbReference type="EMBL" id="QAT42144.1"/>
    </source>
</evidence>
<evidence type="ECO:0000256" key="6">
    <source>
        <dbReference type="SAM" id="Phobius"/>
    </source>
</evidence>
<evidence type="ECO:0000313" key="9">
    <source>
        <dbReference type="Proteomes" id="UP000287601"/>
    </source>
</evidence>
<sequence length="434" mass="45649">MSLALIGFLTIVIMLTLIMTKRLQTLLALILVPIIGCLVAGQGAKLGEFITEGLQNIAPTGVMFIFAILFFGVMSDAGTFDPIVKGILKVVGKDPVKICIGTFLLAAIVHLDGSGAVTFLIAIPALLPLYQKLGMRNTTLATLVALGAGIMNMLPWGGPTLRAITAMKSDINGVFIPMLIPMAAGFISILVIAVFLGRAEKKRLGDTLNDICLEELEEEADPEAEALKRPKLFPVNLILIILAVFVMLKSILPPAVVFMIGTALALIINYPNISVQKERVDSHAKAALMMASMLFAAGSFIGIMQGSGMLTAIAKAIVNFIPISLGGFIPILVGVLGVPLSLVFDPDSYYYGVLPVLSQAVDMMGGDPLAIARASIAGQMTLGFPISPLTGATFLLIGLAGVDLAEHQKKTLPLAWAASIVVVITATITGVIAF</sequence>
<evidence type="ECO:0000256" key="1">
    <source>
        <dbReference type="ARBA" id="ARBA00004141"/>
    </source>
</evidence>
<evidence type="ECO:0000259" key="7">
    <source>
        <dbReference type="Pfam" id="PF03600"/>
    </source>
</evidence>
<gene>
    <name evidence="8" type="ORF">EQM06_02245</name>
</gene>
<dbReference type="PANTHER" id="PTHR30354">
    <property type="entry name" value="GNT FAMILY GLUCONATE TRANSPORTER"/>
    <property type="match status" value="1"/>
</dbReference>
<name>A0A410PTA9_9FIRM</name>
<feature type="domain" description="Citrate transporter-like" evidence="7">
    <location>
        <begin position="8"/>
        <end position="377"/>
    </location>
</feature>
<dbReference type="RefSeq" id="WP_128744798.1">
    <property type="nucleotide sequence ID" value="NZ_CP035281.1"/>
</dbReference>
<dbReference type="KEGG" id="amij:EQM06_02245"/>
<dbReference type="Proteomes" id="UP000287601">
    <property type="component" value="Chromosome"/>
</dbReference>
<evidence type="ECO:0000256" key="4">
    <source>
        <dbReference type="ARBA" id="ARBA00022989"/>
    </source>
</evidence>
<feature type="transmembrane region" description="Helical" evidence="6">
    <location>
        <begin position="100"/>
        <end position="127"/>
    </location>
</feature>
<keyword evidence="9" id="KW-1185">Reference proteome</keyword>
<keyword evidence="2" id="KW-0813">Transport</keyword>
<feature type="transmembrane region" description="Helical" evidence="6">
    <location>
        <begin position="414"/>
        <end position="433"/>
    </location>
</feature>
<keyword evidence="5 6" id="KW-0472">Membrane</keyword>
<feature type="transmembrane region" description="Helical" evidence="6">
    <location>
        <begin position="139"/>
        <end position="158"/>
    </location>
</feature>
<keyword evidence="3 6" id="KW-0812">Transmembrane</keyword>
<feature type="transmembrane region" description="Helical" evidence="6">
    <location>
        <begin position="178"/>
        <end position="196"/>
    </location>
</feature>
<feature type="transmembrane region" description="Helical" evidence="6">
    <location>
        <begin position="382"/>
        <end position="402"/>
    </location>
</feature>
<dbReference type="NCBIfam" id="TIGR00784">
    <property type="entry name" value="citMHS"/>
    <property type="match status" value="1"/>
</dbReference>
<evidence type="ECO:0000256" key="5">
    <source>
        <dbReference type="ARBA" id="ARBA00023136"/>
    </source>
</evidence>
<protein>
    <submittedName>
        <fullName evidence="8">Citrate transporter</fullName>
    </submittedName>
</protein>
<organism evidence="8 9">
    <name type="scientific">Aminipila luticellarii</name>
    <dbReference type="NCBI Taxonomy" id="2507160"/>
    <lineage>
        <taxon>Bacteria</taxon>
        <taxon>Bacillati</taxon>
        <taxon>Bacillota</taxon>
        <taxon>Clostridia</taxon>
        <taxon>Peptostreptococcales</taxon>
        <taxon>Anaerovoracaceae</taxon>
        <taxon>Aminipila</taxon>
    </lineage>
</organism>
<dbReference type="InterPro" id="IPR004680">
    <property type="entry name" value="Cit_transptr-like_dom"/>
</dbReference>